<dbReference type="Proteomes" id="UP001646157">
    <property type="component" value="Unassembled WGS sequence"/>
</dbReference>
<gene>
    <name evidence="2" type="ORF">JOC86_004560</name>
</gene>
<evidence type="ECO:0000313" key="2">
    <source>
        <dbReference type="EMBL" id="MBM7587985.1"/>
    </source>
</evidence>
<accession>A0ABS2NJD9</accession>
<evidence type="ECO:0000313" key="3">
    <source>
        <dbReference type="Proteomes" id="UP001646157"/>
    </source>
</evidence>
<dbReference type="RefSeq" id="WP_205175281.1">
    <property type="nucleotide sequence ID" value="NZ_JAFBDZ010000006.1"/>
</dbReference>
<evidence type="ECO:0000256" key="1">
    <source>
        <dbReference type="SAM" id="MobiDB-lite"/>
    </source>
</evidence>
<protein>
    <submittedName>
        <fullName evidence="2">Gas vesicle protein</fullName>
    </submittedName>
</protein>
<dbReference type="EMBL" id="JAFBDZ010000006">
    <property type="protein sequence ID" value="MBM7587985.1"/>
    <property type="molecule type" value="Genomic_DNA"/>
</dbReference>
<organism evidence="2 3">
    <name type="scientific">Rossellomorea pakistanensis</name>
    <dbReference type="NCBI Taxonomy" id="992288"/>
    <lineage>
        <taxon>Bacteria</taxon>
        <taxon>Bacillati</taxon>
        <taxon>Bacillota</taxon>
        <taxon>Bacilli</taxon>
        <taxon>Bacillales</taxon>
        <taxon>Bacillaceae</taxon>
        <taxon>Rossellomorea</taxon>
    </lineage>
</organism>
<reference evidence="2 3" key="1">
    <citation type="submission" date="2021-01" db="EMBL/GenBank/DDBJ databases">
        <title>Genomic Encyclopedia of Type Strains, Phase IV (KMG-IV): sequencing the most valuable type-strain genomes for metagenomic binning, comparative biology and taxonomic classification.</title>
        <authorList>
            <person name="Goeker M."/>
        </authorList>
    </citation>
    <scope>NUCLEOTIDE SEQUENCE [LARGE SCALE GENOMIC DNA]</scope>
    <source>
        <strain evidence="2 3">DSM 24834</strain>
    </source>
</reference>
<comment type="caution">
    <text evidence="2">The sequence shown here is derived from an EMBL/GenBank/DDBJ whole genome shotgun (WGS) entry which is preliminary data.</text>
</comment>
<proteinExistence type="predicted"/>
<sequence>MGKNKFFTGVLIGAAVGGLVSLLDRQTREEVVEMTKSCGTELSRYAKHPQLVVESSKEIYEKIRTTAGQIEEDVKFINDKIEDIREITPQVKEIIDETKDTLHTSSENYKEVFTEEESQEELNRVGSEPFKGY</sequence>
<name>A0ABS2NJD9_9BACI</name>
<feature type="region of interest" description="Disordered" evidence="1">
    <location>
        <begin position="109"/>
        <end position="133"/>
    </location>
</feature>
<keyword evidence="3" id="KW-1185">Reference proteome</keyword>